<organism evidence="1 2">
    <name type="scientific">Thiothrix unzii</name>
    <dbReference type="NCBI Taxonomy" id="111769"/>
    <lineage>
        <taxon>Bacteria</taxon>
        <taxon>Pseudomonadati</taxon>
        <taxon>Pseudomonadota</taxon>
        <taxon>Gammaproteobacteria</taxon>
        <taxon>Thiotrichales</taxon>
        <taxon>Thiotrichaceae</taxon>
        <taxon>Thiothrix</taxon>
    </lineage>
</organism>
<accession>A0A975FCV6</accession>
<evidence type="ECO:0000313" key="1">
    <source>
        <dbReference type="EMBL" id="QTR54630.1"/>
    </source>
</evidence>
<reference evidence="1" key="1">
    <citation type="submission" date="2021-04" db="EMBL/GenBank/DDBJ databases">
        <title>Genomics, taxonomy and metabolism of representatives of sulfur bacteria of the genus Thiothrix: Thiothrix fructosivorans QT, Thiothrix unzii A1T and three new species, Thiothrix subterranea sp. nov., Thiothrix litoralis sp. nov. and 'Candidatus Thiothrix anitrata' sp. nov.</title>
        <authorList>
            <person name="Ravin N.V."/>
            <person name="Smolyakov D."/>
            <person name="Rudenko T.S."/>
            <person name="Mardanov A.V."/>
            <person name="Beletsky A.V."/>
            <person name="Markov N.D."/>
            <person name="Fomenkov A.I."/>
            <person name="Roberts R.J."/>
            <person name="Karnachuk O.V."/>
            <person name="Novikov A."/>
            <person name="Grabovich M.Y."/>
        </authorList>
    </citation>
    <scope>NUCLEOTIDE SEQUENCE</scope>
    <source>
        <strain evidence="1">A1</strain>
    </source>
</reference>
<name>A0A975FCV6_9GAMM</name>
<dbReference type="Proteomes" id="UP000672009">
    <property type="component" value="Chromosome"/>
</dbReference>
<gene>
    <name evidence="1" type="ORF">J9260_05950</name>
</gene>
<evidence type="ECO:0000313" key="2">
    <source>
        <dbReference type="Proteomes" id="UP000672009"/>
    </source>
</evidence>
<dbReference type="RefSeq" id="WP_210220106.1">
    <property type="nucleotide sequence ID" value="NZ_CP072793.1"/>
</dbReference>
<dbReference type="EMBL" id="CP072793">
    <property type="protein sequence ID" value="QTR54630.1"/>
    <property type="molecule type" value="Genomic_DNA"/>
</dbReference>
<keyword evidence="2" id="KW-1185">Reference proteome</keyword>
<dbReference type="KEGG" id="tun:J9260_05950"/>
<proteinExistence type="predicted"/>
<dbReference type="AlphaFoldDB" id="A0A975FCV6"/>
<sequence>MAYCIEFIGCCGQECSANFEGDIPGLLQEITWIEERGGWGITATDEAGEFVYEDGKLLKKLN</sequence>
<protein>
    <submittedName>
        <fullName evidence="1">Uncharacterized protein</fullName>
    </submittedName>
</protein>